<name>A0A6J6RTB1_9ZZZZ</name>
<protein>
    <submittedName>
        <fullName evidence="2">Unannotated protein</fullName>
    </submittedName>
</protein>
<organism evidence="2">
    <name type="scientific">freshwater metagenome</name>
    <dbReference type="NCBI Taxonomy" id="449393"/>
    <lineage>
        <taxon>unclassified sequences</taxon>
        <taxon>metagenomes</taxon>
        <taxon>ecological metagenomes</taxon>
    </lineage>
</organism>
<dbReference type="AlphaFoldDB" id="A0A6J6RTB1"/>
<reference evidence="2" key="1">
    <citation type="submission" date="2020-05" db="EMBL/GenBank/DDBJ databases">
        <authorList>
            <person name="Chiriac C."/>
            <person name="Salcher M."/>
            <person name="Ghai R."/>
            <person name="Kavagutti S V."/>
        </authorList>
    </citation>
    <scope>NUCLEOTIDE SEQUENCE</scope>
</reference>
<sequence>MQINLDKKSGVLVAIIAALLVIIAVLLIDKVEDDGHMIESHSAQFLEVTN</sequence>
<evidence type="ECO:0000313" key="2">
    <source>
        <dbReference type="EMBL" id="CAB4725571.1"/>
    </source>
</evidence>
<keyword evidence="1" id="KW-0472">Membrane</keyword>
<proteinExistence type="predicted"/>
<keyword evidence="1" id="KW-1133">Transmembrane helix</keyword>
<gene>
    <name evidence="2" type="ORF">UFOPK2662_01046</name>
</gene>
<feature type="transmembrane region" description="Helical" evidence="1">
    <location>
        <begin position="9"/>
        <end position="28"/>
    </location>
</feature>
<keyword evidence="1" id="KW-0812">Transmembrane</keyword>
<dbReference type="EMBL" id="CAEZYI010000072">
    <property type="protein sequence ID" value="CAB4725571.1"/>
    <property type="molecule type" value="Genomic_DNA"/>
</dbReference>
<evidence type="ECO:0000256" key="1">
    <source>
        <dbReference type="SAM" id="Phobius"/>
    </source>
</evidence>
<accession>A0A6J6RTB1</accession>